<name>A0A137SDC3_9GAMM</name>
<gene>
    <name evidence="1" type="ORF">J122_1487</name>
</gene>
<evidence type="ECO:0000313" key="2">
    <source>
        <dbReference type="Proteomes" id="UP000070282"/>
    </source>
</evidence>
<organism evidence="1 2">
    <name type="scientific">Marinobacter excellens LAMA 842</name>
    <dbReference type="NCBI Taxonomy" id="1306954"/>
    <lineage>
        <taxon>Bacteria</taxon>
        <taxon>Pseudomonadati</taxon>
        <taxon>Pseudomonadota</taxon>
        <taxon>Gammaproteobacteria</taxon>
        <taxon>Pseudomonadales</taxon>
        <taxon>Marinobacteraceae</taxon>
        <taxon>Marinobacter</taxon>
    </lineage>
</organism>
<dbReference type="AlphaFoldDB" id="A0A137SDC3"/>
<protein>
    <submittedName>
        <fullName evidence="1">Uncharacterized protein</fullName>
    </submittedName>
</protein>
<keyword evidence="2" id="KW-1185">Reference proteome</keyword>
<sequence length="55" mass="6084">MEYRHFNSPCIGPFEGARRWQDALPGNATSTSMCASLRPSMAFEIPGRASCQHLV</sequence>
<comment type="caution">
    <text evidence="1">The sequence shown here is derived from an EMBL/GenBank/DDBJ whole genome shotgun (WGS) entry which is preliminary data.</text>
</comment>
<dbReference type="EMBL" id="LOCO01000006">
    <property type="protein sequence ID" value="KXO10412.1"/>
    <property type="molecule type" value="Genomic_DNA"/>
</dbReference>
<reference evidence="2" key="1">
    <citation type="submission" date="2015-12" db="EMBL/GenBank/DDBJ databases">
        <authorList>
            <person name="Lima A."/>
            <person name="Farahani Zayas N."/>
            <person name="Castro Da Silva M.A."/>
            <person name="Cabral A."/>
            <person name="Pessatti M.L."/>
        </authorList>
    </citation>
    <scope>NUCLEOTIDE SEQUENCE [LARGE SCALE GENOMIC DNA]</scope>
    <source>
        <strain evidence="2">LAMA 842</strain>
    </source>
</reference>
<dbReference type="Proteomes" id="UP000070282">
    <property type="component" value="Unassembled WGS sequence"/>
</dbReference>
<evidence type="ECO:0000313" key="1">
    <source>
        <dbReference type="EMBL" id="KXO10412.1"/>
    </source>
</evidence>
<accession>A0A137SDC3</accession>
<proteinExistence type="predicted"/>